<organism evidence="1 2">
    <name type="scientific">Parasponia andersonii</name>
    <name type="common">Sponia andersonii</name>
    <dbReference type="NCBI Taxonomy" id="3476"/>
    <lineage>
        <taxon>Eukaryota</taxon>
        <taxon>Viridiplantae</taxon>
        <taxon>Streptophyta</taxon>
        <taxon>Embryophyta</taxon>
        <taxon>Tracheophyta</taxon>
        <taxon>Spermatophyta</taxon>
        <taxon>Magnoliopsida</taxon>
        <taxon>eudicotyledons</taxon>
        <taxon>Gunneridae</taxon>
        <taxon>Pentapetalae</taxon>
        <taxon>rosids</taxon>
        <taxon>fabids</taxon>
        <taxon>Rosales</taxon>
        <taxon>Cannabaceae</taxon>
        <taxon>Parasponia</taxon>
    </lineage>
</organism>
<comment type="caution">
    <text evidence="1">The sequence shown here is derived from an EMBL/GenBank/DDBJ whole genome shotgun (WGS) entry which is preliminary data.</text>
</comment>
<reference evidence="2" key="1">
    <citation type="submission" date="2016-06" db="EMBL/GenBank/DDBJ databases">
        <title>Parallel loss of symbiosis genes in relatives of nitrogen-fixing non-legume Parasponia.</title>
        <authorList>
            <person name="Van Velzen R."/>
            <person name="Holmer R."/>
            <person name="Bu F."/>
            <person name="Rutten L."/>
            <person name="Van Zeijl A."/>
            <person name="Liu W."/>
            <person name="Santuari L."/>
            <person name="Cao Q."/>
            <person name="Sharma T."/>
            <person name="Shen D."/>
            <person name="Roswanjaya Y."/>
            <person name="Wardhani T."/>
            <person name="Kalhor M.S."/>
            <person name="Jansen J."/>
            <person name="Van den Hoogen J."/>
            <person name="Gungor B."/>
            <person name="Hartog M."/>
            <person name="Hontelez J."/>
            <person name="Verver J."/>
            <person name="Yang W.-C."/>
            <person name="Schijlen E."/>
            <person name="Repin R."/>
            <person name="Schilthuizen M."/>
            <person name="Schranz E."/>
            <person name="Heidstra R."/>
            <person name="Miyata K."/>
            <person name="Fedorova E."/>
            <person name="Kohlen W."/>
            <person name="Bisseling T."/>
            <person name="Smit S."/>
            <person name="Geurts R."/>
        </authorList>
    </citation>
    <scope>NUCLEOTIDE SEQUENCE [LARGE SCALE GENOMIC DNA]</scope>
    <source>
        <strain evidence="2">cv. WU1-14</strain>
    </source>
</reference>
<name>A0A2P5CDY9_PARAD</name>
<dbReference type="OrthoDB" id="10335908at2759"/>
<dbReference type="Proteomes" id="UP000237105">
    <property type="component" value="Unassembled WGS sequence"/>
</dbReference>
<evidence type="ECO:0000313" key="2">
    <source>
        <dbReference type="Proteomes" id="UP000237105"/>
    </source>
</evidence>
<keyword evidence="2" id="KW-1185">Reference proteome</keyword>
<protein>
    <submittedName>
        <fullName evidence="1">Uncharacterized protein</fullName>
    </submittedName>
</protein>
<sequence>MSVHGNPTLIKVLLKWVSEELGNFPFLDHCQILDTEKLSPLLPMLIFFPSASPSIKPFLLGPLLPFTSLKLLPPPPPPPTPPPPLLCCKATCNSESATTYWYDPIE</sequence>
<evidence type="ECO:0000313" key="1">
    <source>
        <dbReference type="EMBL" id="PON59283.1"/>
    </source>
</evidence>
<proteinExistence type="predicted"/>
<dbReference type="AlphaFoldDB" id="A0A2P5CDY9"/>
<accession>A0A2P5CDY9</accession>
<gene>
    <name evidence="1" type="ORF">PanWU01x14_160320</name>
</gene>
<dbReference type="EMBL" id="JXTB01000141">
    <property type="protein sequence ID" value="PON59283.1"/>
    <property type="molecule type" value="Genomic_DNA"/>
</dbReference>